<dbReference type="InParanoid" id="A0A2K3CQ54"/>
<keyword evidence="6" id="KW-0862">Zinc</keyword>
<dbReference type="GO" id="GO:0006508">
    <property type="term" value="P:proteolysis"/>
    <property type="evidence" value="ECO:0007669"/>
    <property type="project" value="UniProtKB-KW"/>
</dbReference>
<evidence type="ECO:0000256" key="4">
    <source>
        <dbReference type="ARBA" id="ARBA00022729"/>
    </source>
</evidence>
<sequence>MVLFVDAAGAYLDFHNVASLPPHRDTDNPSRFGAPRENAMSLATRRFGAAAALLVAACVLCTAPAWAQNETTGTGMVKTKSAFRWIRPPPARPPPFRRPPPAQTPYVHKVEYTELQILCPQTIDSVTGYPMDDPRCNVPRATVAAGEEALTIRNEFELLNGDVLNVTLEEVDTPENPSRRRLLSIIREEQRTGRVLLATSAELPTPTFRLKSLKSILKGSQKEIYAGKPIDLRTIVYIMDFSSCKLSGWSAPATLTPEKVTSDMLRGASAPTNNLANYYGACSYEKTLFNPDNFLVLGPVPVPCIGGVTPPPRPPRPPRPPPRAGSTISSLSRRNDTYDDWWDLSKYCTASEQQAWERAAEAYAQAIVAQDPNSATGKKLQGILQWRERRRNIYILPPGVKCSWSGYADVTCTSATCSAYVRGYSDTNAMQVIMHEAMHNYGLEHAGRGTLEYGDATDVMGDFNKAGKGLLCPNAPNMYRIGWAKPINEPGVAPFQNATGAWGNLTAANFTTDPWIRGLVIPAQGTRDDNMIVVNVGAQSTRDGAMKATGAQAYYFSYRIKNTTAGGYDSGLTLDFHKKVLVHAYNGIQSERVFGFKSNLLDWGPNFQSRSNTWTSPFLAYNNGLGGGVRLVVQSTSDTQAVVDICRISENGKELSCDDGIDNDCDGLQDNEDPDCQ</sequence>
<protein>
    <recommendedName>
        <fullName evidence="10">Peptidase M11 gametolysin domain-containing protein</fullName>
    </recommendedName>
</protein>
<dbReference type="GO" id="GO:0004222">
    <property type="term" value="F:metalloendopeptidase activity"/>
    <property type="evidence" value="ECO:0007669"/>
    <property type="project" value="InterPro"/>
</dbReference>
<keyword evidence="3" id="KW-0479">Metal-binding</keyword>
<evidence type="ECO:0000259" key="10">
    <source>
        <dbReference type="Pfam" id="PF05548"/>
    </source>
</evidence>
<feature type="compositionally biased region" description="Pro residues" evidence="9">
    <location>
        <begin position="309"/>
        <end position="323"/>
    </location>
</feature>
<keyword evidence="2" id="KW-0645">Protease</keyword>
<dbReference type="Pfam" id="PF05548">
    <property type="entry name" value="Peptidase_M11"/>
    <property type="match status" value="1"/>
</dbReference>
<evidence type="ECO:0000313" key="11">
    <source>
        <dbReference type="EMBL" id="PNW70408.1"/>
    </source>
</evidence>
<dbReference type="PIRSF" id="PIRSF007635">
    <property type="entry name" value="Autolysin"/>
    <property type="match status" value="1"/>
</dbReference>
<organism evidence="11 12">
    <name type="scientific">Chlamydomonas reinhardtii</name>
    <name type="common">Chlamydomonas smithii</name>
    <dbReference type="NCBI Taxonomy" id="3055"/>
    <lineage>
        <taxon>Eukaryota</taxon>
        <taxon>Viridiplantae</taxon>
        <taxon>Chlorophyta</taxon>
        <taxon>core chlorophytes</taxon>
        <taxon>Chlorophyceae</taxon>
        <taxon>CS clade</taxon>
        <taxon>Chlamydomonadales</taxon>
        <taxon>Chlamydomonadaceae</taxon>
        <taxon>Chlamydomonas</taxon>
    </lineage>
</organism>
<dbReference type="InterPro" id="IPR021158">
    <property type="entry name" value="Pept_M10A_Zn_BS"/>
</dbReference>
<keyword evidence="7" id="KW-0482">Metalloprotease</keyword>
<dbReference type="RefSeq" id="XP_042914673.1">
    <property type="nucleotide sequence ID" value="XM_043072214.1"/>
</dbReference>
<dbReference type="OrthoDB" id="550723at2759"/>
<feature type="domain" description="Peptidase M11 gametolysin" evidence="10">
    <location>
        <begin position="233"/>
        <end position="588"/>
    </location>
</feature>
<evidence type="ECO:0000313" key="12">
    <source>
        <dbReference type="Proteomes" id="UP000006906"/>
    </source>
</evidence>
<dbReference type="PROSITE" id="PS00546">
    <property type="entry name" value="CYSTEINE_SWITCH"/>
    <property type="match status" value="1"/>
</dbReference>
<dbReference type="ExpressionAtlas" id="A0A2K3CQ54">
    <property type="expression patterns" value="baseline"/>
</dbReference>
<dbReference type="GeneID" id="5729309"/>
<evidence type="ECO:0000256" key="3">
    <source>
        <dbReference type="ARBA" id="ARBA00022723"/>
    </source>
</evidence>
<dbReference type="AlphaFoldDB" id="A0A2K3CQ54"/>
<gene>
    <name evidence="11" type="ORF">CHLRE_17g718500v5</name>
</gene>
<reference evidence="11 12" key="1">
    <citation type="journal article" date="2007" name="Science">
        <title>The Chlamydomonas genome reveals the evolution of key animal and plant functions.</title>
        <authorList>
            <person name="Merchant S.S."/>
            <person name="Prochnik S.E."/>
            <person name="Vallon O."/>
            <person name="Harris E.H."/>
            <person name="Karpowicz S.J."/>
            <person name="Witman G.B."/>
            <person name="Terry A."/>
            <person name="Salamov A."/>
            <person name="Fritz-Laylin L.K."/>
            <person name="Marechal-Drouard L."/>
            <person name="Marshall W.F."/>
            <person name="Qu L.H."/>
            <person name="Nelson D.R."/>
            <person name="Sanderfoot A.A."/>
            <person name="Spalding M.H."/>
            <person name="Kapitonov V.V."/>
            <person name="Ren Q."/>
            <person name="Ferris P."/>
            <person name="Lindquist E."/>
            <person name="Shapiro H."/>
            <person name="Lucas S.M."/>
            <person name="Grimwood J."/>
            <person name="Schmutz J."/>
            <person name="Cardol P."/>
            <person name="Cerutti H."/>
            <person name="Chanfreau G."/>
            <person name="Chen C.L."/>
            <person name="Cognat V."/>
            <person name="Croft M.T."/>
            <person name="Dent R."/>
            <person name="Dutcher S."/>
            <person name="Fernandez E."/>
            <person name="Fukuzawa H."/>
            <person name="Gonzalez-Ballester D."/>
            <person name="Gonzalez-Halphen D."/>
            <person name="Hallmann A."/>
            <person name="Hanikenne M."/>
            <person name="Hippler M."/>
            <person name="Inwood W."/>
            <person name="Jabbari K."/>
            <person name="Kalanon M."/>
            <person name="Kuras R."/>
            <person name="Lefebvre P.A."/>
            <person name="Lemaire S.D."/>
            <person name="Lobanov A.V."/>
            <person name="Lohr M."/>
            <person name="Manuell A."/>
            <person name="Meier I."/>
            <person name="Mets L."/>
            <person name="Mittag M."/>
            <person name="Mittelmeier T."/>
            <person name="Moroney J.V."/>
            <person name="Moseley J."/>
            <person name="Napoli C."/>
            <person name="Nedelcu A.M."/>
            <person name="Niyogi K."/>
            <person name="Novoselov S.V."/>
            <person name="Paulsen I.T."/>
            <person name="Pazour G."/>
            <person name="Purton S."/>
            <person name="Ral J.P."/>
            <person name="Riano-Pachon D.M."/>
            <person name="Riekhof W."/>
            <person name="Rymarquis L."/>
            <person name="Schroda M."/>
            <person name="Stern D."/>
            <person name="Umen J."/>
            <person name="Willows R."/>
            <person name="Wilson N."/>
            <person name="Zimmer S.L."/>
            <person name="Allmer J."/>
            <person name="Balk J."/>
            <person name="Bisova K."/>
            <person name="Chen C.J."/>
            <person name="Elias M."/>
            <person name="Gendler K."/>
            <person name="Hauser C."/>
            <person name="Lamb M.R."/>
            <person name="Ledford H."/>
            <person name="Long J.C."/>
            <person name="Minagawa J."/>
            <person name="Page M.D."/>
            <person name="Pan J."/>
            <person name="Pootakham W."/>
            <person name="Roje S."/>
            <person name="Rose A."/>
            <person name="Stahlberg E."/>
            <person name="Terauchi A.M."/>
            <person name="Yang P."/>
            <person name="Ball S."/>
            <person name="Bowler C."/>
            <person name="Dieckmann C.L."/>
            <person name="Gladyshev V.N."/>
            <person name="Green P."/>
            <person name="Jorgensen R."/>
            <person name="Mayfield S."/>
            <person name="Mueller-Roeber B."/>
            <person name="Rajamani S."/>
            <person name="Sayre R.T."/>
            <person name="Brokstein P."/>
            <person name="Dubchak I."/>
            <person name="Goodstein D."/>
            <person name="Hornick L."/>
            <person name="Huang Y.W."/>
            <person name="Jhaveri J."/>
            <person name="Luo Y."/>
            <person name="Martinez D."/>
            <person name="Ngau W.C."/>
            <person name="Otillar B."/>
            <person name="Poliakov A."/>
            <person name="Porter A."/>
            <person name="Szajkowski L."/>
            <person name="Werner G."/>
            <person name="Zhou K."/>
            <person name="Grigoriev I.V."/>
            <person name="Rokhsar D.S."/>
            <person name="Grossman A.R."/>
        </authorList>
    </citation>
    <scope>NUCLEOTIDE SEQUENCE [LARGE SCALE GENOMIC DNA]</scope>
    <source>
        <strain evidence="12">CC-503</strain>
    </source>
</reference>
<evidence type="ECO:0000256" key="5">
    <source>
        <dbReference type="ARBA" id="ARBA00022801"/>
    </source>
</evidence>
<evidence type="ECO:0000256" key="7">
    <source>
        <dbReference type="ARBA" id="ARBA00023049"/>
    </source>
</evidence>
<keyword evidence="5" id="KW-0378">Hydrolase</keyword>
<accession>A0A2K3CQ54</accession>
<dbReference type="GO" id="GO:0008270">
    <property type="term" value="F:zinc ion binding"/>
    <property type="evidence" value="ECO:0007669"/>
    <property type="project" value="InterPro"/>
</dbReference>
<dbReference type="InterPro" id="IPR016517">
    <property type="entry name" value="Peptidase_M11_autolysin"/>
</dbReference>
<dbReference type="EMBL" id="CM008978">
    <property type="protein sequence ID" value="PNW70408.1"/>
    <property type="molecule type" value="Genomic_DNA"/>
</dbReference>
<dbReference type="KEGG" id="cre:CHLRE_17g718500v5"/>
<dbReference type="InterPro" id="IPR008752">
    <property type="entry name" value="Peptidase_M11"/>
</dbReference>
<dbReference type="STRING" id="3055.A0A2K3CQ54"/>
<dbReference type="Proteomes" id="UP000006906">
    <property type="component" value="Chromosome 17"/>
</dbReference>
<evidence type="ECO:0000256" key="9">
    <source>
        <dbReference type="SAM" id="MobiDB-lite"/>
    </source>
</evidence>
<evidence type="ECO:0000256" key="8">
    <source>
        <dbReference type="ARBA" id="ARBA00023145"/>
    </source>
</evidence>
<feature type="region of interest" description="Disordered" evidence="9">
    <location>
        <begin position="308"/>
        <end position="331"/>
    </location>
</feature>
<evidence type="ECO:0000256" key="1">
    <source>
        <dbReference type="ARBA" id="ARBA00001947"/>
    </source>
</evidence>
<keyword evidence="8" id="KW-0865">Zymogen</keyword>
<evidence type="ECO:0000256" key="6">
    <source>
        <dbReference type="ARBA" id="ARBA00022833"/>
    </source>
</evidence>
<dbReference type="GO" id="GO:0031012">
    <property type="term" value="C:extracellular matrix"/>
    <property type="evidence" value="ECO:0007669"/>
    <property type="project" value="InterPro"/>
</dbReference>
<evidence type="ECO:0000256" key="2">
    <source>
        <dbReference type="ARBA" id="ARBA00022670"/>
    </source>
</evidence>
<name>A0A2K3CQ54_CHLRE</name>
<keyword evidence="4" id="KW-0732">Signal</keyword>
<proteinExistence type="predicted"/>
<keyword evidence="12" id="KW-1185">Reference proteome</keyword>
<comment type="cofactor">
    <cofactor evidence="1">
        <name>Zn(2+)</name>
        <dbReference type="ChEBI" id="CHEBI:29105"/>
    </cofactor>
</comment>
<dbReference type="Gramene" id="PNW70408">
    <property type="protein sequence ID" value="PNW70408"/>
    <property type="gene ID" value="CHLRE_17g718500v5"/>
</dbReference>